<accession>A0A0N7L6Y0</accession>
<evidence type="ECO:0000313" key="1">
    <source>
        <dbReference type="EMBL" id="CEG45531.1"/>
    </source>
</evidence>
<dbReference type="Proteomes" id="UP000054928">
    <property type="component" value="Unassembled WGS sequence"/>
</dbReference>
<dbReference type="AlphaFoldDB" id="A0A0N7L6Y0"/>
<evidence type="ECO:0000313" key="2">
    <source>
        <dbReference type="Proteomes" id="UP000054928"/>
    </source>
</evidence>
<dbReference type="RefSeq" id="XP_024581900.1">
    <property type="nucleotide sequence ID" value="XM_024716286.1"/>
</dbReference>
<dbReference type="EMBL" id="CCYD01001583">
    <property type="protein sequence ID" value="CEG45531.1"/>
    <property type="molecule type" value="Genomic_DNA"/>
</dbReference>
<reference evidence="2" key="1">
    <citation type="submission" date="2014-09" db="EMBL/GenBank/DDBJ databases">
        <authorList>
            <person name="Sharma Rahul"/>
            <person name="Thines Marco"/>
        </authorList>
    </citation>
    <scope>NUCLEOTIDE SEQUENCE [LARGE SCALE GENOMIC DNA]</scope>
</reference>
<dbReference type="GeneID" id="36396876"/>
<sequence length="61" mass="7185">MYSLSIARNEIMFQRSAKRKKHILFEDEWDIFVELNFDILSGPQKSQTEKQLQPPNLSQCG</sequence>
<keyword evidence="2" id="KW-1185">Reference proteome</keyword>
<proteinExistence type="predicted"/>
<organism evidence="1 2">
    <name type="scientific">Plasmopara halstedii</name>
    <name type="common">Downy mildew of sunflower</name>
    <dbReference type="NCBI Taxonomy" id="4781"/>
    <lineage>
        <taxon>Eukaryota</taxon>
        <taxon>Sar</taxon>
        <taxon>Stramenopiles</taxon>
        <taxon>Oomycota</taxon>
        <taxon>Peronosporomycetes</taxon>
        <taxon>Peronosporales</taxon>
        <taxon>Peronosporaceae</taxon>
        <taxon>Plasmopara</taxon>
    </lineage>
</organism>
<protein>
    <submittedName>
        <fullName evidence="1">Uncharacterized protein</fullName>
    </submittedName>
</protein>
<name>A0A0N7L6Y0_PLAHL</name>